<evidence type="ECO:0000256" key="1">
    <source>
        <dbReference type="SAM" id="SignalP"/>
    </source>
</evidence>
<feature type="chain" id="PRO_5002224138" evidence="1">
    <location>
        <begin position="18"/>
        <end position="119"/>
    </location>
</feature>
<name>A0A0D0AMP8_9AGAM</name>
<feature type="signal peptide" evidence="1">
    <location>
        <begin position="1"/>
        <end position="17"/>
    </location>
</feature>
<evidence type="ECO:0000313" key="2">
    <source>
        <dbReference type="EMBL" id="KIK43101.1"/>
    </source>
</evidence>
<evidence type="ECO:0000313" key="3">
    <source>
        <dbReference type="Proteomes" id="UP000054485"/>
    </source>
</evidence>
<dbReference type="EMBL" id="KN835221">
    <property type="protein sequence ID" value="KIK43101.1"/>
    <property type="molecule type" value="Genomic_DNA"/>
</dbReference>
<gene>
    <name evidence="2" type="ORF">CY34DRAFT_804185</name>
</gene>
<organism evidence="2 3">
    <name type="scientific">Suillus luteus UH-Slu-Lm8-n1</name>
    <dbReference type="NCBI Taxonomy" id="930992"/>
    <lineage>
        <taxon>Eukaryota</taxon>
        <taxon>Fungi</taxon>
        <taxon>Dikarya</taxon>
        <taxon>Basidiomycota</taxon>
        <taxon>Agaricomycotina</taxon>
        <taxon>Agaricomycetes</taxon>
        <taxon>Agaricomycetidae</taxon>
        <taxon>Boletales</taxon>
        <taxon>Suillineae</taxon>
        <taxon>Suillaceae</taxon>
        <taxon>Suillus</taxon>
    </lineage>
</organism>
<reference evidence="3" key="2">
    <citation type="submission" date="2015-01" db="EMBL/GenBank/DDBJ databases">
        <title>Evolutionary Origins and Diversification of the Mycorrhizal Mutualists.</title>
        <authorList>
            <consortium name="DOE Joint Genome Institute"/>
            <consortium name="Mycorrhizal Genomics Consortium"/>
            <person name="Kohler A."/>
            <person name="Kuo A."/>
            <person name="Nagy L.G."/>
            <person name="Floudas D."/>
            <person name="Copeland A."/>
            <person name="Barry K.W."/>
            <person name="Cichocki N."/>
            <person name="Veneault-Fourrey C."/>
            <person name="LaButti K."/>
            <person name="Lindquist E.A."/>
            <person name="Lipzen A."/>
            <person name="Lundell T."/>
            <person name="Morin E."/>
            <person name="Murat C."/>
            <person name="Riley R."/>
            <person name="Ohm R."/>
            <person name="Sun H."/>
            <person name="Tunlid A."/>
            <person name="Henrissat B."/>
            <person name="Grigoriev I.V."/>
            <person name="Hibbett D.S."/>
            <person name="Martin F."/>
        </authorList>
    </citation>
    <scope>NUCLEOTIDE SEQUENCE [LARGE SCALE GENOMIC DNA]</scope>
    <source>
        <strain evidence="3">UH-Slu-Lm8-n1</strain>
    </source>
</reference>
<accession>A0A0D0AMP8</accession>
<dbReference type="HOGENOM" id="CLU_2063031_0_0_1"/>
<reference evidence="2 3" key="1">
    <citation type="submission" date="2014-04" db="EMBL/GenBank/DDBJ databases">
        <authorList>
            <consortium name="DOE Joint Genome Institute"/>
            <person name="Kuo A."/>
            <person name="Ruytinx J."/>
            <person name="Rineau F."/>
            <person name="Colpaert J."/>
            <person name="Kohler A."/>
            <person name="Nagy L.G."/>
            <person name="Floudas D."/>
            <person name="Copeland A."/>
            <person name="Barry K.W."/>
            <person name="Cichocki N."/>
            <person name="Veneault-Fourrey C."/>
            <person name="LaButti K."/>
            <person name="Lindquist E.A."/>
            <person name="Lipzen A."/>
            <person name="Lundell T."/>
            <person name="Morin E."/>
            <person name="Murat C."/>
            <person name="Sun H."/>
            <person name="Tunlid A."/>
            <person name="Henrissat B."/>
            <person name="Grigoriev I.V."/>
            <person name="Hibbett D.S."/>
            <person name="Martin F."/>
            <person name="Nordberg H.P."/>
            <person name="Cantor M.N."/>
            <person name="Hua S.X."/>
        </authorList>
    </citation>
    <scope>NUCLEOTIDE SEQUENCE [LARGE SCALE GENOMIC DNA]</scope>
    <source>
        <strain evidence="2 3">UH-Slu-Lm8-n1</strain>
    </source>
</reference>
<dbReference type="OrthoDB" id="10343562at2759"/>
<sequence length="119" mass="13214">MILWSNFLALVATVRQGAVPLNTRDRTSKSTGTLCPGNSWGESPNGISGSDSTICAHLLHSQAVRGHNDSTARRARNVAELKLARDDQHVFIIHASIFKLRGRHLRIYLHVNQSCMRLD</sequence>
<dbReference type="Proteomes" id="UP000054485">
    <property type="component" value="Unassembled WGS sequence"/>
</dbReference>
<proteinExistence type="predicted"/>
<keyword evidence="3" id="KW-1185">Reference proteome</keyword>
<dbReference type="AlphaFoldDB" id="A0A0D0AMP8"/>
<protein>
    <submittedName>
        <fullName evidence="2">Unplaced genomic scaffold CY34scaffold_90, whole genome shotgun sequence</fullName>
    </submittedName>
</protein>
<keyword evidence="1" id="KW-0732">Signal</keyword>
<dbReference type="InParanoid" id="A0A0D0AMP8"/>